<name>A0ABP7VVI2_9FLAO</name>
<keyword evidence="2" id="KW-0378">Hydrolase</keyword>
<accession>A0ABP7VVI2</accession>
<comment type="caution">
    <text evidence="3">The sequence shown here is derived from an EMBL/GenBank/DDBJ whole genome shotgun (WGS) entry which is preliminary data.</text>
</comment>
<dbReference type="InterPro" id="IPR036705">
    <property type="entry name" value="Ribosyl_crysJ1_sf"/>
</dbReference>
<dbReference type="RefSeq" id="WP_344816659.1">
    <property type="nucleotide sequence ID" value="NZ_BAABCT010000005.1"/>
</dbReference>
<dbReference type="InterPro" id="IPR005502">
    <property type="entry name" value="Ribosyl_crysJ1"/>
</dbReference>
<evidence type="ECO:0000313" key="3">
    <source>
        <dbReference type="EMBL" id="GAA4075074.1"/>
    </source>
</evidence>
<evidence type="ECO:0000256" key="2">
    <source>
        <dbReference type="ARBA" id="ARBA00022801"/>
    </source>
</evidence>
<dbReference type="Gene3D" id="1.10.4080.10">
    <property type="entry name" value="ADP-ribosylation/Crystallin J1"/>
    <property type="match status" value="1"/>
</dbReference>
<evidence type="ECO:0000256" key="1">
    <source>
        <dbReference type="ARBA" id="ARBA00010702"/>
    </source>
</evidence>
<reference evidence="4" key="1">
    <citation type="journal article" date="2019" name="Int. J. Syst. Evol. Microbiol.">
        <title>The Global Catalogue of Microorganisms (GCM) 10K type strain sequencing project: providing services to taxonomists for standard genome sequencing and annotation.</title>
        <authorList>
            <consortium name="The Broad Institute Genomics Platform"/>
            <consortium name="The Broad Institute Genome Sequencing Center for Infectious Disease"/>
            <person name="Wu L."/>
            <person name="Ma J."/>
        </authorList>
    </citation>
    <scope>NUCLEOTIDE SEQUENCE [LARGE SCALE GENOMIC DNA]</scope>
    <source>
        <strain evidence="4">JCM 17069</strain>
    </source>
</reference>
<dbReference type="Proteomes" id="UP001500367">
    <property type="component" value="Unassembled WGS sequence"/>
</dbReference>
<sequence length="322" mass="36650">MNIESNKVIDCLLGVAVGDALGVPFEFKRTFEMIENPATEMTEYGTHHQPVGTWSDDSSLTFCLAESLADNYDLADMAKKFINWRDNNYWTANGEVFDIGITTNNAISELEEIVDYKNYEKLKALKNQASELDNGNGSLMRILPLLFYIKKKGIKEQFEIIWEASALTHKHIRAAMSCFIYLKLAEYLLNGEEKELAYTTMKADVLQLWDDIKFDKLEQQHFKRIIQNHILETKREDLKSGGYVIESLEASLWCFMNESDYKNALLSVINLGHDTDTTGAITGGLAGLYYGISNIPENWIKVIKRLNDIVELGNKLNNKCMA</sequence>
<protein>
    <submittedName>
        <fullName evidence="3">ADP-ribosylglycohydrolase family protein</fullName>
    </submittedName>
</protein>
<dbReference type="EMBL" id="BAABCT010000005">
    <property type="protein sequence ID" value="GAA4075074.1"/>
    <property type="molecule type" value="Genomic_DNA"/>
</dbReference>
<evidence type="ECO:0000313" key="4">
    <source>
        <dbReference type="Proteomes" id="UP001500367"/>
    </source>
</evidence>
<dbReference type="SUPFAM" id="SSF101478">
    <property type="entry name" value="ADP-ribosylglycohydrolase"/>
    <property type="match status" value="1"/>
</dbReference>
<gene>
    <name evidence="3" type="ORF">GCM10022389_20900</name>
</gene>
<dbReference type="Pfam" id="PF03747">
    <property type="entry name" value="ADP_ribosyl_GH"/>
    <property type="match status" value="1"/>
</dbReference>
<dbReference type="PANTHER" id="PTHR16222:SF24">
    <property type="entry name" value="ADP-RIBOSYLHYDROLASE ARH3"/>
    <property type="match status" value="1"/>
</dbReference>
<proteinExistence type="inferred from homology"/>
<comment type="similarity">
    <text evidence="1">Belongs to the ADP-ribosylglycohydrolase family.</text>
</comment>
<dbReference type="InterPro" id="IPR050792">
    <property type="entry name" value="ADP-ribosylglycohydrolase"/>
</dbReference>
<organism evidence="3 4">
    <name type="scientific">Flavobacterium cheonanense</name>
    <dbReference type="NCBI Taxonomy" id="706183"/>
    <lineage>
        <taxon>Bacteria</taxon>
        <taxon>Pseudomonadati</taxon>
        <taxon>Bacteroidota</taxon>
        <taxon>Flavobacteriia</taxon>
        <taxon>Flavobacteriales</taxon>
        <taxon>Flavobacteriaceae</taxon>
        <taxon>Flavobacterium</taxon>
    </lineage>
</organism>
<dbReference type="PANTHER" id="PTHR16222">
    <property type="entry name" value="ADP-RIBOSYLGLYCOHYDROLASE"/>
    <property type="match status" value="1"/>
</dbReference>
<keyword evidence="4" id="KW-1185">Reference proteome</keyword>